<feature type="compositionally biased region" description="Low complexity" evidence="5">
    <location>
        <begin position="241"/>
        <end position="251"/>
    </location>
</feature>
<dbReference type="InterPro" id="IPR037607">
    <property type="entry name" value="DGK"/>
</dbReference>
<evidence type="ECO:0000256" key="2">
    <source>
        <dbReference type="ARBA" id="ARBA00022741"/>
    </source>
</evidence>
<feature type="region of interest" description="Disordered" evidence="5">
    <location>
        <begin position="241"/>
        <end position="262"/>
    </location>
</feature>
<keyword evidence="4" id="KW-0067">ATP-binding</keyword>
<evidence type="ECO:0000259" key="6">
    <source>
        <dbReference type="Pfam" id="PF00609"/>
    </source>
</evidence>
<dbReference type="PANTHER" id="PTHR11255">
    <property type="entry name" value="DIACYLGLYCEROL KINASE"/>
    <property type="match status" value="1"/>
</dbReference>
<gene>
    <name evidence="7" type="ORF">Tco_0725554</name>
</gene>
<protein>
    <submittedName>
        <fullName evidence="7">Diacylglycerol kinase 5-like protein</fullName>
    </submittedName>
</protein>
<keyword evidence="3" id="KW-0418">Kinase</keyword>
<sequence>MDKIVIPRSIRSMICLNLPSFSGVLNPWGTPSRRGLCVNEWTPPYVDDECLEIVGFRNAWHGADLFVPSGHWDSSCTSYEDADHTFMRMDGEPWKQPLSEKDDTATISNYLFFKESTAGHNKYCLSEEEISRRRRLRRQFFWHTSDEEEDEEEEEEEKKEQEWTLERIKNYYDRGIHDHSECEEGGTTSNVKCNEDTLEQRPPSSPPRPPSPPPPPPLVLRKIMLNMSSYIERRKRDPSVSFWSNISSSSKDSSEALIEEKL</sequence>
<organism evidence="7 8">
    <name type="scientific">Tanacetum coccineum</name>
    <dbReference type="NCBI Taxonomy" id="301880"/>
    <lineage>
        <taxon>Eukaryota</taxon>
        <taxon>Viridiplantae</taxon>
        <taxon>Streptophyta</taxon>
        <taxon>Embryophyta</taxon>
        <taxon>Tracheophyta</taxon>
        <taxon>Spermatophyta</taxon>
        <taxon>Magnoliopsida</taxon>
        <taxon>eudicotyledons</taxon>
        <taxon>Gunneridae</taxon>
        <taxon>Pentapetalae</taxon>
        <taxon>asterids</taxon>
        <taxon>campanulids</taxon>
        <taxon>Asterales</taxon>
        <taxon>Asteraceae</taxon>
        <taxon>Asteroideae</taxon>
        <taxon>Anthemideae</taxon>
        <taxon>Anthemidinae</taxon>
        <taxon>Tanacetum</taxon>
    </lineage>
</organism>
<dbReference type="Pfam" id="PF00609">
    <property type="entry name" value="DAGK_acc"/>
    <property type="match status" value="1"/>
</dbReference>
<keyword evidence="8" id="KW-1185">Reference proteome</keyword>
<proteinExistence type="predicted"/>
<evidence type="ECO:0000256" key="1">
    <source>
        <dbReference type="ARBA" id="ARBA00022679"/>
    </source>
</evidence>
<feature type="domain" description="Diacylglycerol kinase accessory" evidence="6">
    <location>
        <begin position="3"/>
        <end position="93"/>
    </location>
</feature>
<keyword evidence="1" id="KW-0808">Transferase</keyword>
<feature type="compositionally biased region" description="Pro residues" evidence="5">
    <location>
        <begin position="203"/>
        <end position="218"/>
    </location>
</feature>
<evidence type="ECO:0000313" key="7">
    <source>
        <dbReference type="EMBL" id="GJS75673.1"/>
    </source>
</evidence>
<feature type="region of interest" description="Disordered" evidence="5">
    <location>
        <begin position="179"/>
        <end position="220"/>
    </location>
</feature>
<reference evidence="7" key="2">
    <citation type="submission" date="2022-01" db="EMBL/GenBank/DDBJ databases">
        <authorList>
            <person name="Yamashiro T."/>
            <person name="Shiraishi A."/>
            <person name="Satake H."/>
            <person name="Nakayama K."/>
        </authorList>
    </citation>
    <scope>NUCLEOTIDE SEQUENCE</scope>
</reference>
<feature type="compositionally biased region" description="Basic and acidic residues" evidence="5">
    <location>
        <begin position="252"/>
        <end position="262"/>
    </location>
</feature>
<dbReference type="InterPro" id="IPR000756">
    <property type="entry name" value="Diacylglycerol_kin_accessory"/>
</dbReference>
<comment type="caution">
    <text evidence="7">The sequence shown here is derived from an EMBL/GenBank/DDBJ whole genome shotgun (WGS) entry which is preliminary data.</text>
</comment>
<dbReference type="EMBL" id="BQNB010010320">
    <property type="protein sequence ID" value="GJS75673.1"/>
    <property type="molecule type" value="Genomic_DNA"/>
</dbReference>
<evidence type="ECO:0000256" key="3">
    <source>
        <dbReference type="ARBA" id="ARBA00022777"/>
    </source>
</evidence>
<accession>A0ABQ4YDB4</accession>
<evidence type="ECO:0000256" key="4">
    <source>
        <dbReference type="ARBA" id="ARBA00022840"/>
    </source>
</evidence>
<evidence type="ECO:0000313" key="8">
    <source>
        <dbReference type="Proteomes" id="UP001151760"/>
    </source>
</evidence>
<dbReference type="PANTHER" id="PTHR11255:SF29">
    <property type="entry name" value="DIACYLGLYCEROL KINASE"/>
    <property type="match status" value="1"/>
</dbReference>
<evidence type="ECO:0000256" key="5">
    <source>
        <dbReference type="SAM" id="MobiDB-lite"/>
    </source>
</evidence>
<reference evidence="7" key="1">
    <citation type="journal article" date="2022" name="Int. J. Mol. Sci.">
        <title>Draft Genome of Tanacetum Coccineum: Genomic Comparison of Closely Related Tanacetum-Family Plants.</title>
        <authorList>
            <person name="Yamashiro T."/>
            <person name="Shiraishi A."/>
            <person name="Nakayama K."/>
            <person name="Satake H."/>
        </authorList>
    </citation>
    <scope>NUCLEOTIDE SEQUENCE</scope>
</reference>
<keyword evidence="2" id="KW-0547">Nucleotide-binding</keyword>
<dbReference type="Proteomes" id="UP001151760">
    <property type="component" value="Unassembled WGS sequence"/>
</dbReference>
<name>A0ABQ4YDB4_9ASTR</name>